<gene>
    <name evidence="1" type="ORF">BG61_07645</name>
</gene>
<proteinExistence type="predicted"/>
<dbReference type="STRING" id="60547.GCA_000751215_01971"/>
<reference evidence="1 2" key="1">
    <citation type="submission" date="2014-03" db="EMBL/GenBank/DDBJ databases">
        <title>Draft Genome Sequences of Four Burkholderia Strains.</title>
        <authorList>
            <person name="Liu X.Y."/>
            <person name="Li C.X."/>
            <person name="Xu J.H."/>
        </authorList>
    </citation>
    <scope>NUCLEOTIDE SEQUENCE [LARGE SCALE GENOMIC DNA]</scope>
    <source>
        <strain evidence="1 2">DSM 50014</strain>
    </source>
</reference>
<dbReference type="EMBL" id="JFHC01000014">
    <property type="protein sequence ID" value="KDR42705.1"/>
    <property type="molecule type" value="Genomic_DNA"/>
</dbReference>
<dbReference type="Proteomes" id="UP000027466">
    <property type="component" value="Unassembled WGS sequence"/>
</dbReference>
<protein>
    <submittedName>
        <fullName evidence="1">Uncharacterized protein</fullName>
    </submittedName>
</protein>
<comment type="caution">
    <text evidence="1">The sequence shown here is derived from an EMBL/GenBank/DDBJ whole genome shotgun (WGS) entry which is preliminary data.</text>
</comment>
<dbReference type="RefSeq" id="WP_035929345.1">
    <property type="nucleotide sequence ID" value="NZ_CADFFX010000006.1"/>
</dbReference>
<dbReference type="AlphaFoldDB" id="A0A069PQ36"/>
<organism evidence="1 2">
    <name type="scientific">Caballeronia glathei</name>
    <dbReference type="NCBI Taxonomy" id="60547"/>
    <lineage>
        <taxon>Bacteria</taxon>
        <taxon>Pseudomonadati</taxon>
        <taxon>Pseudomonadota</taxon>
        <taxon>Betaproteobacteria</taxon>
        <taxon>Burkholderiales</taxon>
        <taxon>Burkholderiaceae</taxon>
        <taxon>Caballeronia</taxon>
    </lineage>
</organism>
<evidence type="ECO:0000313" key="2">
    <source>
        <dbReference type="Proteomes" id="UP000027466"/>
    </source>
</evidence>
<accession>A0A069PQ36</accession>
<sequence>MAPETRHVRRLQLLLHDTCRTSEAREAAKHAAQELGLQLSGEGAASLSARVPDAEFRKLFCGAAADALTVPDPLKPYVSSICEAPEHLSFE</sequence>
<name>A0A069PQ36_9BURK</name>
<evidence type="ECO:0000313" key="1">
    <source>
        <dbReference type="EMBL" id="KDR42705.1"/>
    </source>
</evidence>
<keyword evidence="2" id="KW-1185">Reference proteome</keyword>